<evidence type="ECO:0000313" key="1">
    <source>
        <dbReference type="EMBL" id="CAJ2634975.1"/>
    </source>
</evidence>
<name>A0ACB0IS46_TRIPR</name>
<dbReference type="Proteomes" id="UP001177021">
    <property type="component" value="Unassembled WGS sequence"/>
</dbReference>
<organism evidence="1 2">
    <name type="scientific">Trifolium pratense</name>
    <name type="common">Red clover</name>
    <dbReference type="NCBI Taxonomy" id="57577"/>
    <lineage>
        <taxon>Eukaryota</taxon>
        <taxon>Viridiplantae</taxon>
        <taxon>Streptophyta</taxon>
        <taxon>Embryophyta</taxon>
        <taxon>Tracheophyta</taxon>
        <taxon>Spermatophyta</taxon>
        <taxon>Magnoliopsida</taxon>
        <taxon>eudicotyledons</taxon>
        <taxon>Gunneridae</taxon>
        <taxon>Pentapetalae</taxon>
        <taxon>rosids</taxon>
        <taxon>fabids</taxon>
        <taxon>Fabales</taxon>
        <taxon>Fabaceae</taxon>
        <taxon>Papilionoideae</taxon>
        <taxon>50 kb inversion clade</taxon>
        <taxon>NPAAA clade</taxon>
        <taxon>Hologalegina</taxon>
        <taxon>IRL clade</taxon>
        <taxon>Trifolieae</taxon>
        <taxon>Trifolium</taxon>
    </lineage>
</organism>
<gene>
    <name evidence="1" type="ORF">MILVUS5_LOCUS5753</name>
</gene>
<sequence>MSLVHLGTNLEIKFIYICRTVYICKINCKLKIPSQLTTISHSASLTSSSKANEKMKKMQGEINSLKDNTSQVDILKEQVAFLLQMQNSRKISTHCFGSKFQWLDSITQKLDEHRKRSYIALLF</sequence>
<accession>A0ACB0IS46</accession>
<keyword evidence="2" id="KW-1185">Reference proteome</keyword>
<evidence type="ECO:0000313" key="2">
    <source>
        <dbReference type="Proteomes" id="UP001177021"/>
    </source>
</evidence>
<protein>
    <submittedName>
        <fullName evidence="1">Uncharacterized protein</fullName>
    </submittedName>
</protein>
<proteinExistence type="predicted"/>
<dbReference type="EMBL" id="CASHSV030000002">
    <property type="protein sequence ID" value="CAJ2634975.1"/>
    <property type="molecule type" value="Genomic_DNA"/>
</dbReference>
<comment type="caution">
    <text evidence="1">The sequence shown here is derived from an EMBL/GenBank/DDBJ whole genome shotgun (WGS) entry which is preliminary data.</text>
</comment>
<reference evidence="1" key="1">
    <citation type="submission" date="2023-10" db="EMBL/GenBank/DDBJ databases">
        <authorList>
            <person name="Rodriguez Cubillos JULIANA M."/>
            <person name="De Vega J."/>
        </authorList>
    </citation>
    <scope>NUCLEOTIDE SEQUENCE</scope>
</reference>